<keyword evidence="10 11" id="KW-0670">Pyruvate</keyword>
<keyword evidence="2 11" id="KW-0444">Lipid biosynthesis</keyword>
<accession>A0A1L3GMT0</accession>
<evidence type="ECO:0000256" key="6">
    <source>
        <dbReference type="ARBA" id="ARBA00023145"/>
    </source>
</evidence>
<keyword evidence="5 11" id="KW-0472">Membrane</keyword>
<keyword evidence="6 11" id="KW-0865">Zymogen</keyword>
<comment type="similarity">
    <text evidence="11">Belongs to the phosphatidylserine decarboxylase family. PSD-A subfamily.</text>
</comment>
<evidence type="ECO:0000256" key="7">
    <source>
        <dbReference type="ARBA" id="ARBA00023209"/>
    </source>
</evidence>
<evidence type="ECO:0000256" key="3">
    <source>
        <dbReference type="ARBA" id="ARBA00022793"/>
    </source>
</evidence>
<sequence>MKNQHQPVASEGYPFIGLFAFVTLVFALLNWGFLTVLALALTLFTVYFFRNPERHVEAEDSAVISPADGKVVFVGPVTEERYFKSEAIKVSIFMSVFDVHVNRAPCDGKVIDKFYNKGEFFNAALDKASLQNEQAGTLLEHPSGKQLLFVQIAGLIARRIVVYPQVGDLLKRGMRCGLIRFGSRVDVYFPADSDVLIKVGDRAKAGETILGYLK</sequence>
<dbReference type="PANTHER" id="PTHR35809:SF1">
    <property type="entry name" value="ARCHAETIDYLSERINE DECARBOXYLASE PROENZYME-RELATED"/>
    <property type="match status" value="1"/>
</dbReference>
<organism evidence="13 14">
    <name type="scientific">Syntrophotalea acetylenivorans</name>
    <dbReference type="NCBI Taxonomy" id="1842532"/>
    <lineage>
        <taxon>Bacteria</taxon>
        <taxon>Pseudomonadati</taxon>
        <taxon>Thermodesulfobacteriota</taxon>
        <taxon>Desulfuromonadia</taxon>
        <taxon>Desulfuromonadales</taxon>
        <taxon>Syntrophotaleaceae</taxon>
        <taxon>Syntrophotalea</taxon>
    </lineage>
</organism>
<dbReference type="EMBL" id="CP015519">
    <property type="protein sequence ID" value="APG27234.1"/>
    <property type="molecule type" value="Genomic_DNA"/>
</dbReference>
<dbReference type="RefSeq" id="WP_072283198.1">
    <property type="nucleotide sequence ID" value="NZ_CP015519.1"/>
</dbReference>
<dbReference type="NCBIfam" id="NF003678">
    <property type="entry name" value="PRK05305.1-2"/>
    <property type="match status" value="1"/>
</dbReference>
<keyword evidence="14" id="KW-1185">Reference proteome</keyword>
<comment type="subunit">
    <text evidence="11">Heterodimer of a large membrane-associated beta subunit and a small pyruvoyl-containing alpha subunit.</text>
</comment>
<dbReference type="InterPro" id="IPR003817">
    <property type="entry name" value="PS_Dcarbxylase"/>
</dbReference>
<evidence type="ECO:0000256" key="4">
    <source>
        <dbReference type="ARBA" id="ARBA00023098"/>
    </source>
</evidence>
<evidence type="ECO:0000256" key="9">
    <source>
        <dbReference type="ARBA" id="ARBA00023264"/>
    </source>
</evidence>
<feature type="chain" id="PRO_5023255635" description="Phosphatidylserine decarboxylase beta chain" evidence="11">
    <location>
        <begin position="1"/>
        <end position="182"/>
    </location>
</feature>
<protein>
    <recommendedName>
        <fullName evidence="11">Phosphatidylserine decarboxylase proenzyme</fullName>
        <ecNumber evidence="11">4.1.1.65</ecNumber>
    </recommendedName>
    <component>
        <recommendedName>
            <fullName evidence="11">Phosphatidylserine decarboxylase alpha chain</fullName>
        </recommendedName>
    </component>
    <component>
        <recommendedName>
            <fullName evidence="11">Phosphatidylserine decarboxylase beta chain</fullName>
        </recommendedName>
    </component>
</protein>
<comment type="PTM">
    <text evidence="11">Is synthesized initially as an inactive proenzyme. Formation of the active enzyme involves a self-maturation process in which the active site pyruvoyl group is generated from an internal serine residue via an autocatalytic post-translational modification. Two non-identical subunits are generated from the proenzyme in this reaction, and the pyruvate is formed at the N-terminus of the alpha chain, which is derived from the carboxyl end of the proenzyme. The post-translation cleavage follows an unusual pathway, termed non-hydrolytic serinolysis, in which the side chain hydroxyl group of the serine supplies its oxygen atom to form the C-terminus of the beta chain, while the remainder of the serine residue undergoes an oxidative deamination to produce ammonia and the pyruvoyl prosthetic group on the alpha chain.</text>
</comment>
<keyword evidence="8 11" id="KW-0456">Lyase</keyword>
<dbReference type="InterPro" id="IPR033175">
    <property type="entry name" value="PSD-A"/>
</dbReference>
<name>A0A1L3GMT0_9BACT</name>
<evidence type="ECO:0000256" key="8">
    <source>
        <dbReference type="ARBA" id="ARBA00023239"/>
    </source>
</evidence>
<comment type="function">
    <text evidence="11">Catalyzes the formation of phosphatidylethanolamine (PtdEtn) from phosphatidylserine (PtdSer).</text>
</comment>
<keyword evidence="12" id="KW-1133">Transmembrane helix</keyword>
<dbReference type="Proteomes" id="UP000182517">
    <property type="component" value="Chromosome"/>
</dbReference>
<feature type="active site" description="Schiff-base intermediate with substrate; via pyruvic acid" evidence="11">
    <location>
        <position position="183"/>
    </location>
</feature>
<feature type="site" description="Cleavage (non-hydrolytic); by autocatalysis" evidence="11">
    <location>
        <begin position="182"/>
        <end position="183"/>
    </location>
</feature>
<comment type="catalytic activity">
    <reaction evidence="11">
        <text>a 1,2-diacyl-sn-glycero-3-phospho-L-serine + H(+) = a 1,2-diacyl-sn-glycero-3-phosphoethanolamine + CO2</text>
        <dbReference type="Rhea" id="RHEA:20828"/>
        <dbReference type="ChEBI" id="CHEBI:15378"/>
        <dbReference type="ChEBI" id="CHEBI:16526"/>
        <dbReference type="ChEBI" id="CHEBI:57262"/>
        <dbReference type="ChEBI" id="CHEBI:64612"/>
        <dbReference type="EC" id="4.1.1.65"/>
    </reaction>
</comment>
<dbReference type="GO" id="GO:0004609">
    <property type="term" value="F:phosphatidylserine decarboxylase activity"/>
    <property type="evidence" value="ECO:0007669"/>
    <property type="project" value="UniProtKB-UniRule"/>
</dbReference>
<dbReference type="OrthoDB" id="9790893at2"/>
<dbReference type="AlphaFoldDB" id="A0A1L3GMT0"/>
<reference evidence="13 14" key="1">
    <citation type="journal article" date="2017" name="Genome Announc.">
        <title>Complete Genome Sequences of Two Acetylene-Fermenting Pelobacter acetylenicus Strains.</title>
        <authorList>
            <person name="Sutton J.M."/>
            <person name="Baesman S.M."/>
            <person name="Fierst J.L."/>
            <person name="Poret-Peterson A.T."/>
            <person name="Oremland R.S."/>
            <person name="Dunlap D.S."/>
            <person name="Akob D.M."/>
        </authorList>
    </citation>
    <scope>NUCLEOTIDE SEQUENCE [LARGE SCALE GENOMIC DNA]</scope>
    <source>
        <strain evidence="13 14">SFB93</strain>
    </source>
</reference>
<dbReference type="EC" id="4.1.1.65" evidence="11"/>
<evidence type="ECO:0000256" key="1">
    <source>
        <dbReference type="ARBA" id="ARBA00022475"/>
    </source>
</evidence>
<dbReference type="KEGG" id="pef:A7E78_04900"/>
<feature type="modified residue" description="Pyruvic acid (Ser); by autocatalysis" evidence="11">
    <location>
        <position position="183"/>
    </location>
</feature>
<dbReference type="GO" id="GO:0005886">
    <property type="term" value="C:plasma membrane"/>
    <property type="evidence" value="ECO:0007669"/>
    <property type="project" value="UniProtKB-SubCell"/>
</dbReference>
<evidence type="ECO:0000313" key="14">
    <source>
        <dbReference type="Proteomes" id="UP000182517"/>
    </source>
</evidence>
<evidence type="ECO:0000256" key="2">
    <source>
        <dbReference type="ARBA" id="ARBA00022516"/>
    </source>
</evidence>
<keyword evidence="12" id="KW-0812">Transmembrane</keyword>
<comment type="subcellular location">
    <subcellularLocation>
        <location evidence="11">Cell membrane</location>
        <topology evidence="11">Peripheral membrane protein</topology>
    </subcellularLocation>
</comment>
<dbReference type="NCBIfam" id="NF003685">
    <property type="entry name" value="PRK05305.2-5"/>
    <property type="match status" value="1"/>
</dbReference>
<keyword evidence="1 11" id="KW-1003">Cell membrane</keyword>
<keyword evidence="3 11" id="KW-0210">Decarboxylase</keyword>
<evidence type="ECO:0000256" key="5">
    <source>
        <dbReference type="ARBA" id="ARBA00023136"/>
    </source>
</evidence>
<feature type="chain" id="PRO_5023255634" description="Phosphatidylserine decarboxylase alpha chain" evidence="11">
    <location>
        <begin position="183"/>
        <end position="214"/>
    </location>
</feature>
<comment type="pathway">
    <text evidence="11">Phospholipid metabolism; phosphatidylethanolamine biosynthesis; phosphatidylethanolamine from CDP-diacylglycerol: step 2/2.</text>
</comment>
<evidence type="ECO:0000256" key="10">
    <source>
        <dbReference type="ARBA" id="ARBA00023317"/>
    </source>
</evidence>
<dbReference type="PANTHER" id="PTHR35809">
    <property type="entry name" value="ARCHAETIDYLSERINE DECARBOXYLASE PROENZYME-RELATED"/>
    <property type="match status" value="1"/>
</dbReference>
<dbReference type="STRING" id="1842532.A7E78_04900"/>
<keyword evidence="9 11" id="KW-1208">Phospholipid metabolism</keyword>
<dbReference type="Pfam" id="PF02666">
    <property type="entry name" value="PS_Dcarbxylase"/>
    <property type="match status" value="1"/>
</dbReference>
<evidence type="ECO:0000256" key="11">
    <source>
        <dbReference type="HAMAP-Rule" id="MF_00664"/>
    </source>
</evidence>
<dbReference type="UniPathway" id="UPA00558">
    <property type="reaction ID" value="UER00616"/>
</dbReference>
<proteinExistence type="inferred from homology"/>
<comment type="cofactor">
    <cofactor evidence="11">
        <name>pyruvate</name>
        <dbReference type="ChEBI" id="CHEBI:15361"/>
    </cofactor>
    <text evidence="11">Binds 1 pyruvoyl group covalently per subunit.</text>
</comment>
<feature type="transmembrane region" description="Helical" evidence="12">
    <location>
        <begin position="16"/>
        <end position="49"/>
    </location>
</feature>
<dbReference type="HAMAP" id="MF_00664">
    <property type="entry name" value="PS_decarb_PSD_A"/>
    <property type="match status" value="1"/>
</dbReference>
<evidence type="ECO:0000256" key="12">
    <source>
        <dbReference type="SAM" id="Phobius"/>
    </source>
</evidence>
<dbReference type="GO" id="GO:0006646">
    <property type="term" value="P:phosphatidylethanolamine biosynthetic process"/>
    <property type="evidence" value="ECO:0007669"/>
    <property type="project" value="UniProtKB-UniRule"/>
</dbReference>
<keyword evidence="4 11" id="KW-0443">Lipid metabolism</keyword>
<evidence type="ECO:0000313" key="13">
    <source>
        <dbReference type="EMBL" id="APG27234.1"/>
    </source>
</evidence>
<gene>
    <name evidence="11" type="primary">psd</name>
    <name evidence="13" type="ORF">A7E78_04900</name>
</gene>
<keyword evidence="7 11" id="KW-0594">Phospholipid biosynthesis</keyword>